<evidence type="ECO:0000313" key="2">
    <source>
        <dbReference type="Proteomes" id="UP001596004"/>
    </source>
</evidence>
<evidence type="ECO:0000313" key="1">
    <source>
        <dbReference type="EMBL" id="MFC4536959.1"/>
    </source>
</evidence>
<protein>
    <submittedName>
        <fullName evidence="1">DUF5335 family protein</fullName>
    </submittedName>
</protein>
<keyword evidence="2" id="KW-1185">Reference proteome</keyword>
<dbReference type="RefSeq" id="WP_380852396.1">
    <property type="nucleotide sequence ID" value="NZ_JBHSFP010000065.1"/>
</dbReference>
<sequence>MEQRRPDLPRGEWREFFDAMTRDYEGVEVTVEVVSGEFGDQVEAERSPLAYLEYDPKDDQFAVGLGGPGGEPVTRHAVPHPRKIMADTVQQGTVRAFDVVDAEGGQTIVTLHRPRLSTQTPA</sequence>
<gene>
    <name evidence="1" type="ORF">ACFO60_39830</name>
</gene>
<dbReference type="InterPro" id="IPR035223">
    <property type="entry name" value="DUF5335"/>
</dbReference>
<organism evidence="1 2">
    <name type="scientific">Sphaerisporangium dianthi</name>
    <dbReference type="NCBI Taxonomy" id="1436120"/>
    <lineage>
        <taxon>Bacteria</taxon>
        <taxon>Bacillati</taxon>
        <taxon>Actinomycetota</taxon>
        <taxon>Actinomycetes</taxon>
        <taxon>Streptosporangiales</taxon>
        <taxon>Streptosporangiaceae</taxon>
        <taxon>Sphaerisporangium</taxon>
    </lineage>
</organism>
<reference evidence="2" key="1">
    <citation type="journal article" date="2019" name="Int. J. Syst. Evol. Microbiol.">
        <title>The Global Catalogue of Microorganisms (GCM) 10K type strain sequencing project: providing services to taxonomists for standard genome sequencing and annotation.</title>
        <authorList>
            <consortium name="The Broad Institute Genomics Platform"/>
            <consortium name="The Broad Institute Genome Sequencing Center for Infectious Disease"/>
            <person name="Wu L."/>
            <person name="Ma J."/>
        </authorList>
    </citation>
    <scope>NUCLEOTIDE SEQUENCE [LARGE SCALE GENOMIC DNA]</scope>
    <source>
        <strain evidence="2">CGMCC 4.7132</strain>
    </source>
</reference>
<dbReference type="EMBL" id="JBHSFP010000065">
    <property type="protein sequence ID" value="MFC4536959.1"/>
    <property type="molecule type" value="Genomic_DNA"/>
</dbReference>
<dbReference type="Pfam" id="PF17269">
    <property type="entry name" value="DUF5335"/>
    <property type="match status" value="1"/>
</dbReference>
<proteinExistence type="predicted"/>
<dbReference type="Proteomes" id="UP001596004">
    <property type="component" value="Unassembled WGS sequence"/>
</dbReference>
<comment type="caution">
    <text evidence="1">The sequence shown here is derived from an EMBL/GenBank/DDBJ whole genome shotgun (WGS) entry which is preliminary data.</text>
</comment>
<accession>A0ABV9CWN4</accession>
<name>A0ABV9CWN4_9ACTN</name>